<gene>
    <name evidence="1" type="ORF">CWI73_03810</name>
</gene>
<evidence type="ECO:0008006" key="3">
    <source>
        <dbReference type="Google" id="ProtNLM"/>
    </source>
</evidence>
<organism evidence="1 2">
    <name type="scientific">Idiomarina piscisalsi</name>
    <dbReference type="NCBI Taxonomy" id="1096243"/>
    <lineage>
        <taxon>Bacteria</taxon>
        <taxon>Pseudomonadati</taxon>
        <taxon>Pseudomonadota</taxon>
        <taxon>Gammaproteobacteria</taxon>
        <taxon>Alteromonadales</taxon>
        <taxon>Idiomarinaceae</taxon>
        <taxon>Idiomarina</taxon>
    </lineage>
</organism>
<dbReference type="EMBL" id="PIQA01000001">
    <property type="protein sequence ID" value="RUO67992.1"/>
    <property type="molecule type" value="Genomic_DNA"/>
</dbReference>
<dbReference type="RefSeq" id="WP_126751617.1">
    <property type="nucleotide sequence ID" value="NZ_JBHUMT010000016.1"/>
</dbReference>
<sequence length="302" mass="32437">MSINSTSTTGLFLAKEDSFGVLPVDPSWQTLRFTSESLNFSAETVESDEIISDRQMIDKILVGFSSAGDINFEFSNDTFDTLLEGVMQSSFDEATGIIENGDTQQFYSIEKKLTDNAYEQYKGMAPNTMSLSVEAKQKISGAFGFIGKNTETSTTPVATSPAAPTSTAVMTASTNVANISGFSGTFTQSLSIDINNNLREAAAVGELGSVGVGNGTFTVTGQAVVYFKDHTIFNALKNRDRFLISFDVTDSTGAGYKIELLSVKIDSSERVAGGKNQDLVENIQFTALRDPASGKTLRITKL</sequence>
<reference evidence="1 2" key="1">
    <citation type="journal article" date="2011" name="Front. Microbiol.">
        <title>Genomic signatures of strain selection and enhancement in Bacillus atrophaeus var. globigii, a historical biowarfare simulant.</title>
        <authorList>
            <person name="Gibbons H.S."/>
            <person name="Broomall S.M."/>
            <person name="McNew L.A."/>
            <person name="Daligault H."/>
            <person name="Chapman C."/>
            <person name="Bruce D."/>
            <person name="Karavis M."/>
            <person name="Krepps M."/>
            <person name="McGregor P.A."/>
            <person name="Hong C."/>
            <person name="Park K.H."/>
            <person name="Akmal A."/>
            <person name="Feldman A."/>
            <person name="Lin J.S."/>
            <person name="Chang W.E."/>
            <person name="Higgs B.W."/>
            <person name="Demirev P."/>
            <person name="Lindquist J."/>
            <person name="Liem A."/>
            <person name="Fochler E."/>
            <person name="Read T.D."/>
            <person name="Tapia R."/>
            <person name="Johnson S."/>
            <person name="Bishop-Lilly K.A."/>
            <person name="Detter C."/>
            <person name="Han C."/>
            <person name="Sozhamannan S."/>
            <person name="Rosenzweig C.N."/>
            <person name="Skowronski E.W."/>
        </authorList>
    </citation>
    <scope>NUCLEOTIDE SEQUENCE [LARGE SCALE GENOMIC DNA]</scope>
    <source>
        <strain evidence="1 2">TPS4-2</strain>
    </source>
</reference>
<evidence type="ECO:0000313" key="2">
    <source>
        <dbReference type="Proteomes" id="UP000288361"/>
    </source>
</evidence>
<name>A0A432YXG0_9GAMM</name>
<dbReference type="Proteomes" id="UP000288361">
    <property type="component" value="Unassembled WGS sequence"/>
</dbReference>
<accession>A0A432YXG0</accession>
<dbReference type="InterPro" id="IPR044000">
    <property type="entry name" value="Phage_tube_2"/>
</dbReference>
<comment type="caution">
    <text evidence="1">The sequence shown here is derived from an EMBL/GenBank/DDBJ whole genome shotgun (WGS) entry which is preliminary data.</text>
</comment>
<proteinExistence type="predicted"/>
<dbReference type="Pfam" id="PF18906">
    <property type="entry name" value="Phage_tube_2"/>
    <property type="match status" value="1"/>
</dbReference>
<evidence type="ECO:0000313" key="1">
    <source>
        <dbReference type="EMBL" id="RUO67992.1"/>
    </source>
</evidence>
<dbReference type="AlphaFoldDB" id="A0A432YXG0"/>
<protein>
    <recommendedName>
        <fullName evidence="3">Phage tail protein</fullName>
    </recommendedName>
</protein>